<feature type="chain" id="PRO_5016665000" evidence="2">
    <location>
        <begin position="24"/>
        <end position="385"/>
    </location>
</feature>
<evidence type="ECO:0000313" key="4">
    <source>
        <dbReference type="EMBL" id="STO21784.1"/>
    </source>
</evidence>
<dbReference type="OrthoDB" id="5652104at2"/>
<dbReference type="RefSeq" id="WP_010654052.1">
    <property type="nucleotide sequence ID" value="NZ_JAPHOO010000001.1"/>
</dbReference>
<dbReference type="Gene3D" id="2.40.160.20">
    <property type="match status" value="1"/>
</dbReference>
<dbReference type="SUPFAM" id="SSF56925">
    <property type="entry name" value="OMPA-like"/>
    <property type="match status" value="1"/>
</dbReference>
<accession>A0A377GAN8</accession>
<evidence type="ECO:0000256" key="2">
    <source>
        <dbReference type="SAM" id="SignalP"/>
    </source>
</evidence>
<protein>
    <submittedName>
        <fullName evidence="4">Opacity protein and related surface antigens</fullName>
    </submittedName>
</protein>
<feature type="domain" description="SPOR" evidence="3">
    <location>
        <begin position="37"/>
        <end position="111"/>
    </location>
</feature>
<dbReference type="Proteomes" id="UP000254554">
    <property type="component" value="Unassembled WGS sequence"/>
</dbReference>
<dbReference type="InterPro" id="IPR036680">
    <property type="entry name" value="SPOR-like_sf"/>
</dbReference>
<evidence type="ECO:0000256" key="1">
    <source>
        <dbReference type="SAM" id="MobiDB-lite"/>
    </source>
</evidence>
<name>A0A377GAN8_9GAMM</name>
<keyword evidence="5" id="KW-1185">Reference proteome</keyword>
<dbReference type="EMBL" id="UGGT01000001">
    <property type="protein sequence ID" value="STO21784.1"/>
    <property type="molecule type" value="Genomic_DNA"/>
</dbReference>
<dbReference type="AlphaFoldDB" id="A0A377GAN8"/>
<dbReference type="InterPro" id="IPR011250">
    <property type="entry name" value="OMP/PagP_B-barrel"/>
</dbReference>
<sequence length="385" mass="43031">MNFKWSTFLVASALVAVPLSGNANIIYGLEHCSHFNTSQSGPFFVQLGSFRSEHLAKQLTKKLAQYPVRTLASKGYYTVRIGPFYSLTEVHSICKSLSTITHPIKRLQTSSSPKGTTHLKKSKNKSMQSLNTSTAASALGSSSSLASSHHWYLGIDVGFMQTIMNNDAMTVPNGSDFPFPENLDHYSLERHQPIMLDVQAGHRWNRSQQWIPSFAVALRYEHVFSKNIQGLVTQYSDPEFTDYSYQWGIEADVISLYSKLDLVRMGPLMPYVDLGVGLSINRSQPYNETALPDITPRYSPNYASKTNYQFTYNLGAGLDFLLSRNFLISAGYSYQSFGKVSSGFGEGPNWGDTQLHFGTFKTNMGLIGVSYQFDNSQERHFTGSK</sequence>
<dbReference type="GO" id="GO:0042834">
    <property type="term" value="F:peptidoglycan binding"/>
    <property type="evidence" value="ECO:0007669"/>
    <property type="project" value="InterPro"/>
</dbReference>
<dbReference type="GeneID" id="93291582"/>
<feature type="signal peptide" evidence="2">
    <location>
        <begin position="1"/>
        <end position="23"/>
    </location>
</feature>
<dbReference type="Gene3D" id="3.30.70.1070">
    <property type="entry name" value="Sporulation related repeat"/>
    <property type="match status" value="1"/>
</dbReference>
<reference evidence="4 5" key="1">
    <citation type="submission" date="2018-06" db="EMBL/GenBank/DDBJ databases">
        <authorList>
            <consortium name="Pathogen Informatics"/>
            <person name="Doyle S."/>
        </authorList>
    </citation>
    <scope>NUCLEOTIDE SEQUENCE [LARGE SCALE GENOMIC DNA]</scope>
    <source>
        <strain evidence="4 5">NCTC11370</strain>
    </source>
</reference>
<organism evidence="4 5">
    <name type="scientific">Fluoribacter dumoffii</name>
    <dbReference type="NCBI Taxonomy" id="463"/>
    <lineage>
        <taxon>Bacteria</taxon>
        <taxon>Pseudomonadati</taxon>
        <taxon>Pseudomonadota</taxon>
        <taxon>Gammaproteobacteria</taxon>
        <taxon>Legionellales</taxon>
        <taxon>Legionellaceae</taxon>
        <taxon>Fluoribacter</taxon>
    </lineage>
</organism>
<dbReference type="SUPFAM" id="SSF110997">
    <property type="entry name" value="Sporulation related repeat"/>
    <property type="match status" value="1"/>
</dbReference>
<keyword evidence="2" id="KW-0732">Signal</keyword>
<evidence type="ECO:0000313" key="5">
    <source>
        <dbReference type="Proteomes" id="UP000254554"/>
    </source>
</evidence>
<gene>
    <name evidence="4" type="ORF">NCTC11370_01864</name>
</gene>
<dbReference type="InterPro" id="IPR007730">
    <property type="entry name" value="SPOR-like_dom"/>
</dbReference>
<evidence type="ECO:0000259" key="3">
    <source>
        <dbReference type="PROSITE" id="PS51724"/>
    </source>
</evidence>
<dbReference type="Pfam" id="PF05036">
    <property type="entry name" value="SPOR"/>
    <property type="match status" value="1"/>
</dbReference>
<proteinExistence type="predicted"/>
<dbReference type="PROSITE" id="PS51724">
    <property type="entry name" value="SPOR"/>
    <property type="match status" value="1"/>
</dbReference>
<feature type="region of interest" description="Disordered" evidence="1">
    <location>
        <begin position="107"/>
        <end position="131"/>
    </location>
</feature>